<name>A0ABW2DIJ4_9BACT</name>
<evidence type="ECO:0000313" key="3">
    <source>
        <dbReference type="Proteomes" id="UP001596405"/>
    </source>
</evidence>
<sequence>MILRNLSTLLICALVQIGSVFFASTALGQSQTRERSTSELGIGIGGIVYKGEVAPRYRFLSNRPALTVFYKKDLSRALVLRTSLLLGRVKAEDAFYEGELPLADYRRATVNTSVLELAAGIDYNFLDYYDFRRRIRWTPYFTLGVAGLAYNNKTTAVNPKIIYNQDNNEPYRTAFAIAVPIGVGFKYALTHNLNLGAEFGARVLFTDTFDNLSTQNEQVMNPSHNDWYFYNGISLSYTFYRINCPQF</sequence>
<keyword evidence="3" id="KW-1185">Reference proteome</keyword>
<protein>
    <submittedName>
        <fullName evidence="2">DUF6089 family protein</fullName>
    </submittedName>
</protein>
<accession>A0ABW2DIJ4</accession>
<proteinExistence type="predicted"/>
<gene>
    <name evidence="2" type="ORF">ACFQHR_04275</name>
</gene>
<evidence type="ECO:0000259" key="1">
    <source>
        <dbReference type="Pfam" id="PF19573"/>
    </source>
</evidence>
<dbReference type="Proteomes" id="UP001596405">
    <property type="component" value="Unassembled WGS sequence"/>
</dbReference>
<reference evidence="3" key="1">
    <citation type="journal article" date="2019" name="Int. J. Syst. Evol. Microbiol.">
        <title>The Global Catalogue of Microorganisms (GCM) 10K type strain sequencing project: providing services to taxonomists for standard genome sequencing and annotation.</title>
        <authorList>
            <consortium name="The Broad Institute Genomics Platform"/>
            <consortium name="The Broad Institute Genome Sequencing Center for Infectious Disease"/>
            <person name="Wu L."/>
            <person name="Ma J."/>
        </authorList>
    </citation>
    <scope>NUCLEOTIDE SEQUENCE [LARGE SCALE GENOMIC DNA]</scope>
    <source>
        <strain evidence="3">CGMCC 4.7393</strain>
    </source>
</reference>
<dbReference type="InterPro" id="IPR011250">
    <property type="entry name" value="OMP/PagP_B-barrel"/>
</dbReference>
<dbReference type="Pfam" id="PF19573">
    <property type="entry name" value="DUF6089"/>
    <property type="match status" value="1"/>
</dbReference>
<dbReference type="RefSeq" id="WP_066625964.1">
    <property type="nucleotide sequence ID" value="NZ_JBHSYQ010000003.1"/>
</dbReference>
<evidence type="ECO:0000313" key="2">
    <source>
        <dbReference type="EMBL" id="MFC6996825.1"/>
    </source>
</evidence>
<dbReference type="InterPro" id="IPR045743">
    <property type="entry name" value="DUF6089"/>
</dbReference>
<organism evidence="2 3">
    <name type="scientific">Rufibacter roseus</name>
    <dbReference type="NCBI Taxonomy" id="1567108"/>
    <lineage>
        <taxon>Bacteria</taxon>
        <taxon>Pseudomonadati</taxon>
        <taxon>Bacteroidota</taxon>
        <taxon>Cytophagia</taxon>
        <taxon>Cytophagales</taxon>
        <taxon>Hymenobacteraceae</taxon>
        <taxon>Rufibacter</taxon>
    </lineage>
</organism>
<comment type="caution">
    <text evidence="2">The sequence shown here is derived from an EMBL/GenBank/DDBJ whole genome shotgun (WGS) entry which is preliminary data.</text>
</comment>
<dbReference type="EMBL" id="JBHSYQ010000003">
    <property type="protein sequence ID" value="MFC6996825.1"/>
    <property type="molecule type" value="Genomic_DNA"/>
</dbReference>
<dbReference type="Gene3D" id="2.40.160.20">
    <property type="match status" value="1"/>
</dbReference>
<dbReference type="SUPFAM" id="SSF56925">
    <property type="entry name" value="OMPA-like"/>
    <property type="match status" value="1"/>
</dbReference>
<feature type="domain" description="DUF6089" evidence="1">
    <location>
        <begin position="30"/>
        <end position="244"/>
    </location>
</feature>